<feature type="signal peptide" evidence="4">
    <location>
        <begin position="1"/>
        <end position="25"/>
    </location>
</feature>
<dbReference type="InterPro" id="IPR018389">
    <property type="entry name" value="DctP_fam"/>
</dbReference>
<accession>A0A4P6UJ91</accession>
<dbReference type="InterPro" id="IPR004682">
    <property type="entry name" value="TRAP_DctP"/>
</dbReference>
<feature type="chain" id="PRO_5020232668" evidence="4">
    <location>
        <begin position="26"/>
        <end position="334"/>
    </location>
</feature>
<keyword evidence="3 4" id="KW-0732">Signal</keyword>
<dbReference type="PIRSF" id="PIRSF006470">
    <property type="entry name" value="DctB"/>
    <property type="match status" value="1"/>
</dbReference>
<dbReference type="KEGG" id="hgr:DW355_10855"/>
<evidence type="ECO:0000256" key="2">
    <source>
        <dbReference type="ARBA" id="ARBA00022448"/>
    </source>
</evidence>
<keyword evidence="2" id="KW-0813">Transport</keyword>
<reference evidence="5 6" key="1">
    <citation type="submission" date="2018-07" db="EMBL/GenBank/DDBJ databases">
        <title>Exploring interactions and the metabolic potential of the ultra-small soil bacteria Hylemonella gracilis.</title>
        <authorList>
            <person name="Tyc O."/>
            <person name="Kulkarni P."/>
            <person name="Gawehns F."/>
            <person name="Hundscheid M."/>
            <person name="Zweers H."/>
            <person name="Garbeva P."/>
        </authorList>
    </citation>
    <scope>NUCLEOTIDE SEQUENCE [LARGE SCALE GENOMIC DNA]</scope>
    <source>
        <strain evidence="5 6">NS1</strain>
    </source>
</reference>
<evidence type="ECO:0000256" key="3">
    <source>
        <dbReference type="ARBA" id="ARBA00022729"/>
    </source>
</evidence>
<dbReference type="NCBIfam" id="TIGR00787">
    <property type="entry name" value="dctP"/>
    <property type="match status" value="1"/>
</dbReference>
<dbReference type="Pfam" id="PF03480">
    <property type="entry name" value="DctP"/>
    <property type="match status" value="1"/>
</dbReference>
<dbReference type="RefSeq" id="WP_131280066.1">
    <property type="nucleotide sequence ID" value="NZ_CP031395.1"/>
</dbReference>
<dbReference type="Gene3D" id="3.40.190.170">
    <property type="entry name" value="Bacterial extracellular solute-binding protein, family 7"/>
    <property type="match status" value="1"/>
</dbReference>
<dbReference type="InterPro" id="IPR038404">
    <property type="entry name" value="TRAP_DctP_sf"/>
</dbReference>
<organism evidence="5 6">
    <name type="scientific">Hylemonella gracilis</name>
    <dbReference type="NCBI Taxonomy" id="80880"/>
    <lineage>
        <taxon>Bacteria</taxon>
        <taxon>Pseudomonadati</taxon>
        <taxon>Pseudomonadota</taxon>
        <taxon>Betaproteobacteria</taxon>
        <taxon>Burkholderiales</taxon>
        <taxon>Comamonadaceae</taxon>
        <taxon>Hylemonella</taxon>
    </lineage>
</organism>
<evidence type="ECO:0000313" key="5">
    <source>
        <dbReference type="EMBL" id="QBK05192.1"/>
    </source>
</evidence>
<dbReference type="GO" id="GO:0055085">
    <property type="term" value="P:transmembrane transport"/>
    <property type="evidence" value="ECO:0007669"/>
    <property type="project" value="InterPro"/>
</dbReference>
<evidence type="ECO:0000256" key="1">
    <source>
        <dbReference type="ARBA" id="ARBA00009023"/>
    </source>
</evidence>
<protein>
    <submittedName>
        <fullName evidence="5">TRAP transporter substrate-binding protein</fullName>
    </submittedName>
</protein>
<dbReference type="PANTHER" id="PTHR33376:SF7">
    <property type="entry name" value="C4-DICARBOXYLATE-BINDING PROTEIN DCTB"/>
    <property type="match status" value="1"/>
</dbReference>
<dbReference type="SUPFAM" id="SSF53850">
    <property type="entry name" value="Periplasmic binding protein-like II"/>
    <property type="match status" value="1"/>
</dbReference>
<dbReference type="CDD" id="cd13679">
    <property type="entry name" value="PBP2_TRAP_YiaO_like"/>
    <property type="match status" value="1"/>
</dbReference>
<dbReference type="GO" id="GO:0030288">
    <property type="term" value="C:outer membrane-bounded periplasmic space"/>
    <property type="evidence" value="ECO:0007669"/>
    <property type="project" value="InterPro"/>
</dbReference>
<dbReference type="EMBL" id="CP031395">
    <property type="protein sequence ID" value="QBK05192.1"/>
    <property type="molecule type" value="Genomic_DNA"/>
</dbReference>
<dbReference type="OrthoDB" id="9794826at2"/>
<proteinExistence type="inferred from homology"/>
<evidence type="ECO:0000313" key="6">
    <source>
        <dbReference type="Proteomes" id="UP000292939"/>
    </source>
</evidence>
<dbReference type="Proteomes" id="UP000292939">
    <property type="component" value="Chromosome"/>
</dbReference>
<evidence type="ECO:0000256" key="4">
    <source>
        <dbReference type="SAM" id="SignalP"/>
    </source>
</evidence>
<dbReference type="AlphaFoldDB" id="A0A4P6UJ91"/>
<sequence length="334" mass="36157">MKRLFLKTLTATLVVAAFGLSQAQAQTKTIKFVNQNAKGHPIVLGMDKFAEIVEAKSGGKLKVQVFPGGALGSDQANVSALQGGTLEMASMNSGIFASLVKDFAIYDFPFLFANPAEADAVVDGPFGKSLHAKLEEKGLVGLGYYELGFRHISNSKRPITKVEDIAGLKLRVIPNPINIDWVSALGANPTPLPFPELYAALEQKAVDGQENPVATINGAKLYEVQKYLALTYHQYNPQSIVVSKKFWDGLSAGDKKIVQDAVTESIKYQREQSRALAGSLLETLKQNGMQVTELPASEVAKLREKMKPVIAKHSANVGEATVNAMMAELARLRK</sequence>
<dbReference type="NCBIfam" id="NF037995">
    <property type="entry name" value="TRAP_S1"/>
    <property type="match status" value="1"/>
</dbReference>
<comment type="similarity">
    <text evidence="1">Belongs to the bacterial solute-binding protein 7 family.</text>
</comment>
<name>A0A4P6UJ91_9BURK</name>
<gene>
    <name evidence="5" type="ORF">DW355_10855</name>
</gene>
<dbReference type="PANTHER" id="PTHR33376">
    <property type="match status" value="1"/>
</dbReference>